<gene>
    <name evidence="2" type="ORF">FNV43_RR13400</name>
</gene>
<reference evidence="2" key="1">
    <citation type="submission" date="2020-03" db="EMBL/GenBank/DDBJ databases">
        <title>A high-quality chromosome-level genome assembly of a woody plant with both climbing and erect habits, Rhamnella rubrinervis.</title>
        <authorList>
            <person name="Lu Z."/>
            <person name="Yang Y."/>
            <person name="Zhu X."/>
            <person name="Sun Y."/>
        </authorList>
    </citation>
    <scope>NUCLEOTIDE SEQUENCE</scope>
    <source>
        <strain evidence="2">BYM</strain>
        <tissue evidence="2">Leaf</tissue>
    </source>
</reference>
<evidence type="ECO:0000313" key="3">
    <source>
        <dbReference type="Proteomes" id="UP000796880"/>
    </source>
</evidence>
<keyword evidence="3" id="KW-1185">Reference proteome</keyword>
<sequence length="178" mass="21093">MTMRKMSGKPKDVEEYKKIQKFWIGCRRETLLALLRDESLAFPSHSSDDSSSDFFTEEDPEKDLEEDPEEDHEEESESVDEEIEILEYKPEMEGDGKQKDNSVIEDSPESRKFFRRFGNKKRKRNVIRSRSFRPRTCKQKREISYVTEVIPKPIGLGIDESEVEFVPRRLRTELRRLA</sequence>
<comment type="caution">
    <text evidence="2">The sequence shown here is derived from an EMBL/GenBank/DDBJ whole genome shotgun (WGS) entry which is preliminary data.</text>
</comment>
<feature type="region of interest" description="Disordered" evidence="1">
    <location>
        <begin position="42"/>
        <end position="108"/>
    </location>
</feature>
<dbReference type="AlphaFoldDB" id="A0A8K0H134"/>
<name>A0A8K0H134_9ROSA</name>
<dbReference type="EMBL" id="VOIH02000006">
    <property type="protein sequence ID" value="KAF3443710.1"/>
    <property type="molecule type" value="Genomic_DNA"/>
</dbReference>
<feature type="compositionally biased region" description="Basic and acidic residues" evidence="1">
    <location>
        <begin position="86"/>
        <end position="108"/>
    </location>
</feature>
<organism evidence="2 3">
    <name type="scientific">Rhamnella rubrinervis</name>
    <dbReference type="NCBI Taxonomy" id="2594499"/>
    <lineage>
        <taxon>Eukaryota</taxon>
        <taxon>Viridiplantae</taxon>
        <taxon>Streptophyta</taxon>
        <taxon>Embryophyta</taxon>
        <taxon>Tracheophyta</taxon>
        <taxon>Spermatophyta</taxon>
        <taxon>Magnoliopsida</taxon>
        <taxon>eudicotyledons</taxon>
        <taxon>Gunneridae</taxon>
        <taxon>Pentapetalae</taxon>
        <taxon>rosids</taxon>
        <taxon>fabids</taxon>
        <taxon>Rosales</taxon>
        <taxon>Rhamnaceae</taxon>
        <taxon>rhamnoid group</taxon>
        <taxon>Rhamneae</taxon>
        <taxon>Rhamnella</taxon>
    </lineage>
</organism>
<protein>
    <submittedName>
        <fullName evidence="2">Uncharacterized protein</fullName>
    </submittedName>
</protein>
<proteinExistence type="predicted"/>
<feature type="compositionally biased region" description="Acidic residues" evidence="1">
    <location>
        <begin position="55"/>
        <end position="85"/>
    </location>
</feature>
<accession>A0A8K0H134</accession>
<dbReference type="Proteomes" id="UP000796880">
    <property type="component" value="Unassembled WGS sequence"/>
</dbReference>
<evidence type="ECO:0000256" key="1">
    <source>
        <dbReference type="SAM" id="MobiDB-lite"/>
    </source>
</evidence>
<evidence type="ECO:0000313" key="2">
    <source>
        <dbReference type="EMBL" id="KAF3443710.1"/>
    </source>
</evidence>